<keyword evidence="2" id="KW-1185">Reference proteome</keyword>
<proteinExistence type="predicted"/>
<evidence type="ECO:0000313" key="1">
    <source>
        <dbReference type="EMBL" id="AYN58002.1"/>
    </source>
</evidence>
<protein>
    <submittedName>
        <fullName evidence="1">Uncharacterized protein</fullName>
    </submittedName>
</protein>
<dbReference type="KEGG" id="vg:55611912"/>
<reference evidence="1" key="1">
    <citation type="submission" date="2018-09" db="EMBL/GenBank/DDBJ databases">
        <authorList>
            <person name="Bryant B."/>
            <person name="Burch A."/>
            <person name="Dorissaint R."/>
            <person name="Douthitt C."/>
            <person name="Garofalo J."/>
            <person name="Kuiack J."/>
            <person name="Marcillon S."/>
            <person name="Moreno J."/>
            <person name="Norus J."/>
            <person name="Parks M."/>
            <person name="Peroza J."/>
            <person name="Wilse K."/>
            <person name="Wiersma-Koch H."/>
            <person name="D'Elia T."/>
            <person name="Garlena R.A."/>
            <person name="Russell D.A."/>
            <person name="Pope W.H."/>
            <person name="Jacobs-Sera D."/>
            <person name="Hatfull G.F."/>
        </authorList>
    </citation>
    <scope>NUCLEOTIDE SEQUENCE [LARGE SCALE GENOMIC DNA]</scope>
</reference>
<name>A0A3G2KG85_9CAUD</name>
<organism evidence="1 2">
    <name type="scientific">Mycobacterium phage Fowlmouth</name>
    <dbReference type="NCBI Taxonomy" id="2419978"/>
    <lineage>
        <taxon>Viruses</taxon>
        <taxon>Duplodnaviria</taxon>
        <taxon>Heunggongvirae</taxon>
        <taxon>Uroviricota</taxon>
        <taxon>Caudoviricetes</taxon>
        <taxon>Fowlmouthvirus</taxon>
        <taxon>Fowlmouthvirus fowlmouth</taxon>
    </lineage>
</organism>
<sequence length="78" mass="8785">MKPLHVIVSLFHYTKGTITDINGNIITFIDVREMRGSAFVDGPNVVEFGPKLSPLIATPFGCYQMAFWCHDCSKIHEE</sequence>
<evidence type="ECO:0000313" key="2">
    <source>
        <dbReference type="Proteomes" id="UP000278789"/>
    </source>
</evidence>
<dbReference type="EMBL" id="MH834613">
    <property type="protein sequence ID" value="AYN58002.1"/>
    <property type="molecule type" value="Genomic_DNA"/>
</dbReference>
<dbReference type="RefSeq" id="YP_009841720.1">
    <property type="nucleotide sequence ID" value="NC_048734.1"/>
</dbReference>
<gene>
    <name evidence="1" type="primary">52</name>
    <name evidence="1" type="ORF">SEA_FOWLMOUTH_52</name>
</gene>
<dbReference type="GeneID" id="55611912"/>
<dbReference type="Proteomes" id="UP000278789">
    <property type="component" value="Segment"/>
</dbReference>
<accession>A0A3G2KG85</accession>